<protein>
    <submittedName>
        <fullName evidence="1">Uncharacterized protein</fullName>
    </submittedName>
</protein>
<gene>
    <name evidence="1" type="ORF">METZ01_LOCUS490305</name>
</gene>
<proteinExistence type="predicted"/>
<dbReference type="AlphaFoldDB" id="A0A383CZ47"/>
<accession>A0A383CZ47</accession>
<sequence length="46" mass="5171">LSNKIRVPSACAYFRSPERGLNDLITLHAFLRLASTSVSKDHDLTR</sequence>
<reference evidence="1" key="1">
    <citation type="submission" date="2018-05" db="EMBL/GenBank/DDBJ databases">
        <authorList>
            <person name="Lanie J.A."/>
            <person name="Ng W.-L."/>
            <person name="Kazmierczak K.M."/>
            <person name="Andrzejewski T.M."/>
            <person name="Davidsen T.M."/>
            <person name="Wayne K.J."/>
            <person name="Tettelin H."/>
            <person name="Glass J.I."/>
            <person name="Rusch D."/>
            <person name="Podicherti R."/>
            <person name="Tsui H.-C.T."/>
            <person name="Winkler M.E."/>
        </authorList>
    </citation>
    <scope>NUCLEOTIDE SEQUENCE</scope>
</reference>
<dbReference type="EMBL" id="UINC01212917">
    <property type="protein sequence ID" value="SVE37451.1"/>
    <property type="molecule type" value="Genomic_DNA"/>
</dbReference>
<feature type="non-terminal residue" evidence="1">
    <location>
        <position position="1"/>
    </location>
</feature>
<organism evidence="1">
    <name type="scientific">marine metagenome</name>
    <dbReference type="NCBI Taxonomy" id="408172"/>
    <lineage>
        <taxon>unclassified sequences</taxon>
        <taxon>metagenomes</taxon>
        <taxon>ecological metagenomes</taxon>
    </lineage>
</organism>
<name>A0A383CZ47_9ZZZZ</name>
<evidence type="ECO:0000313" key="1">
    <source>
        <dbReference type="EMBL" id="SVE37451.1"/>
    </source>
</evidence>